<dbReference type="AlphaFoldDB" id="A0A1M5FHY3"/>
<dbReference type="RefSeq" id="WP_073040689.1">
    <property type="nucleotide sequence ID" value="NZ_FQVB01000031.1"/>
</dbReference>
<organism evidence="1 2">
    <name type="scientific">Desulfacinum infernum DSM 9756</name>
    <dbReference type="NCBI Taxonomy" id="1121391"/>
    <lineage>
        <taxon>Bacteria</taxon>
        <taxon>Pseudomonadati</taxon>
        <taxon>Thermodesulfobacteriota</taxon>
        <taxon>Syntrophobacteria</taxon>
        <taxon>Syntrophobacterales</taxon>
        <taxon>Syntrophobacteraceae</taxon>
        <taxon>Desulfacinum</taxon>
    </lineage>
</organism>
<dbReference type="STRING" id="1121391.SAMN02745206_02902"/>
<dbReference type="Proteomes" id="UP000184076">
    <property type="component" value="Unassembled WGS sequence"/>
</dbReference>
<accession>A0A1M5FHY3</accession>
<name>A0A1M5FHY3_9BACT</name>
<evidence type="ECO:0000313" key="2">
    <source>
        <dbReference type="Proteomes" id="UP000184076"/>
    </source>
</evidence>
<dbReference type="EMBL" id="FQVB01000031">
    <property type="protein sequence ID" value="SHF91029.1"/>
    <property type="molecule type" value="Genomic_DNA"/>
</dbReference>
<gene>
    <name evidence="1" type="ORF">SAMN02745206_02902</name>
</gene>
<evidence type="ECO:0000313" key="1">
    <source>
        <dbReference type="EMBL" id="SHF91029.1"/>
    </source>
</evidence>
<keyword evidence="2" id="KW-1185">Reference proteome</keyword>
<reference evidence="2" key="1">
    <citation type="submission" date="2016-11" db="EMBL/GenBank/DDBJ databases">
        <authorList>
            <person name="Varghese N."/>
            <person name="Submissions S."/>
        </authorList>
    </citation>
    <scope>NUCLEOTIDE SEQUENCE [LARGE SCALE GENOMIC DNA]</scope>
    <source>
        <strain evidence="2">DSM 9756</strain>
    </source>
</reference>
<proteinExistence type="predicted"/>
<protein>
    <submittedName>
        <fullName evidence="1">Uncharacterized protein</fullName>
    </submittedName>
</protein>
<sequence length="83" mass="9497">MDRKGAATFVPAPTGWTVHRLEEREREKCLEVIAEVLRRRDAIVFSLNWTVLSNGQLLKGGRKARPYKKPRTHWVGAGFIPAR</sequence>